<gene>
    <name evidence="6" type="ORF">RI844_09785</name>
</gene>
<dbReference type="SUPFAM" id="SSF53649">
    <property type="entry name" value="Alkaline phosphatase-like"/>
    <property type="match status" value="1"/>
</dbReference>
<dbReference type="InterPro" id="IPR050738">
    <property type="entry name" value="Sulfatase"/>
</dbReference>
<dbReference type="Gene3D" id="3.40.720.10">
    <property type="entry name" value="Alkaline Phosphatase, subunit A"/>
    <property type="match status" value="1"/>
</dbReference>
<evidence type="ECO:0000256" key="1">
    <source>
        <dbReference type="ARBA" id="ARBA00008779"/>
    </source>
</evidence>
<feature type="domain" description="Sulfatase N-terminal" evidence="5">
    <location>
        <begin position="39"/>
        <end position="394"/>
    </location>
</feature>
<organism evidence="6 7">
    <name type="scientific">Thalassotalea fonticola</name>
    <dbReference type="NCBI Taxonomy" id="3065649"/>
    <lineage>
        <taxon>Bacteria</taxon>
        <taxon>Pseudomonadati</taxon>
        <taxon>Pseudomonadota</taxon>
        <taxon>Gammaproteobacteria</taxon>
        <taxon>Alteromonadales</taxon>
        <taxon>Colwelliaceae</taxon>
        <taxon>Thalassotalea</taxon>
    </lineage>
</organism>
<dbReference type="PANTHER" id="PTHR42693:SF53">
    <property type="entry name" value="ENDO-4-O-SULFATASE"/>
    <property type="match status" value="1"/>
</dbReference>
<dbReference type="PANTHER" id="PTHR42693">
    <property type="entry name" value="ARYLSULFATASE FAMILY MEMBER"/>
    <property type="match status" value="1"/>
</dbReference>
<keyword evidence="2" id="KW-0479">Metal-binding</keyword>
<dbReference type="InterPro" id="IPR000917">
    <property type="entry name" value="Sulfatase_N"/>
</dbReference>
<proteinExistence type="inferred from homology"/>
<evidence type="ECO:0000256" key="4">
    <source>
        <dbReference type="ARBA" id="ARBA00022837"/>
    </source>
</evidence>
<comment type="similarity">
    <text evidence="1">Belongs to the sulfatase family.</text>
</comment>
<dbReference type="InterPro" id="IPR017850">
    <property type="entry name" value="Alkaline_phosphatase_core_sf"/>
</dbReference>
<protein>
    <submittedName>
        <fullName evidence="6">Arylsulfatase</fullName>
    </submittedName>
</protein>
<accession>A0ABZ0GUL7</accession>
<keyword evidence="7" id="KW-1185">Reference proteome</keyword>
<evidence type="ECO:0000256" key="2">
    <source>
        <dbReference type="ARBA" id="ARBA00022723"/>
    </source>
</evidence>
<keyword evidence="4" id="KW-0106">Calcium</keyword>
<dbReference type="InterPro" id="IPR024607">
    <property type="entry name" value="Sulfatase_CS"/>
</dbReference>
<dbReference type="EMBL" id="CP136600">
    <property type="protein sequence ID" value="WOH39498.1"/>
    <property type="molecule type" value="Genomic_DNA"/>
</dbReference>
<sequence length="537" mass="59163">MNRVNFSLQREHTFLKSIVITSLIAMGSISASLSAAEQPNIIYILADDMGQGDTTAYNTASKIPTPNLKRLADEGMTFTNVHSNSSVCTPTRYGVMTGRYAWRTSLKNGVYGGYSKHLIDPARETVPSLLKKQGYATAMTGKWHLGMDMSSSDGKSIHKGFGENADLTKPIKNGPNANGFDYYYGISASLNMSPHAYIENDKVQGELVYLKDAKAVRAAGLIRAKNGWMAKRFKQDQVQTTFINKAINWIEQQQKTDSKKPFFVYIPLNSPHSPIVPSKDFIGKSGLSDHGDFTLEMDYEIGRLLAALDKMDIADNTMVIFTSDNGTSPAAKLDKMQEQGHFSSMDYRGLKGSLYEGGHRVPFIVRWPNVVKAGAKTDYHGSLVDMMATAADINGVTLADNAGEDSVSFLPVLQGKKVDDKNRGIVYHSDAGFYSIAQGKWKLILHKRGGTRRLNPKDSNSPVKNAGDIQLFDMQNDPTERASVHAQHPEVVGNLSKLLKGYINKGRSNGDAPAKNNDIDEKLQLKWQKLLGDQVKL</sequence>
<dbReference type="Proteomes" id="UP001301442">
    <property type="component" value="Chromosome"/>
</dbReference>
<dbReference type="PROSITE" id="PS00523">
    <property type="entry name" value="SULFATASE_1"/>
    <property type="match status" value="1"/>
</dbReference>
<evidence type="ECO:0000313" key="6">
    <source>
        <dbReference type="EMBL" id="WOH39498.1"/>
    </source>
</evidence>
<dbReference type="RefSeq" id="WP_348398264.1">
    <property type="nucleotide sequence ID" value="NZ_CP136600.1"/>
</dbReference>
<keyword evidence="3" id="KW-0378">Hydrolase</keyword>
<evidence type="ECO:0000313" key="7">
    <source>
        <dbReference type="Proteomes" id="UP001301442"/>
    </source>
</evidence>
<reference evidence="6 7" key="1">
    <citation type="submission" date="2023-09" db="EMBL/GenBank/DDBJ databases">
        <authorList>
            <person name="Qi X."/>
        </authorList>
    </citation>
    <scope>NUCLEOTIDE SEQUENCE [LARGE SCALE GENOMIC DNA]</scope>
    <source>
        <strain evidence="6 7">S1-1</strain>
    </source>
</reference>
<evidence type="ECO:0000259" key="5">
    <source>
        <dbReference type="Pfam" id="PF00884"/>
    </source>
</evidence>
<dbReference type="Gene3D" id="3.30.1120.10">
    <property type="match status" value="1"/>
</dbReference>
<evidence type="ECO:0000256" key="3">
    <source>
        <dbReference type="ARBA" id="ARBA00022801"/>
    </source>
</evidence>
<name>A0ABZ0GUL7_9GAMM</name>
<dbReference type="Pfam" id="PF00884">
    <property type="entry name" value="Sulfatase"/>
    <property type="match status" value="1"/>
</dbReference>
<dbReference type="CDD" id="cd16143">
    <property type="entry name" value="ARS_like"/>
    <property type="match status" value="1"/>
</dbReference>